<feature type="region of interest" description="Disordered" evidence="1">
    <location>
        <begin position="1"/>
        <end position="36"/>
    </location>
</feature>
<dbReference type="OrthoDB" id="1740797at2759"/>
<evidence type="ECO:0000256" key="1">
    <source>
        <dbReference type="SAM" id="MobiDB-lite"/>
    </source>
</evidence>
<name>A0A5B6X1J9_9ROSI</name>
<organism evidence="2 3">
    <name type="scientific">Gossypium australe</name>
    <dbReference type="NCBI Taxonomy" id="47621"/>
    <lineage>
        <taxon>Eukaryota</taxon>
        <taxon>Viridiplantae</taxon>
        <taxon>Streptophyta</taxon>
        <taxon>Embryophyta</taxon>
        <taxon>Tracheophyta</taxon>
        <taxon>Spermatophyta</taxon>
        <taxon>Magnoliopsida</taxon>
        <taxon>eudicotyledons</taxon>
        <taxon>Gunneridae</taxon>
        <taxon>Pentapetalae</taxon>
        <taxon>rosids</taxon>
        <taxon>malvids</taxon>
        <taxon>Malvales</taxon>
        <taxon>Malvaceae</taxon>
        <taxon>Malvoideae</taxon>
        <taxon>Gossypium</taxon>
    </lineage>
</organism>
<accession>A0A5B6X1J9</accession>
<comment type="caution">
    <text evidence="2">The sequence shown here is derived from an EMBL/GenBank/DDBJ whole genome shotgun (WGS) entry which is preliminary data.</text>
</comment>
<reference evidence="3" key="1">
    <citation type="journal article" date="2019" name="Plant Biotechnol. J.">
        <title>Genome sequencing of the Australian wild diploid species Gossypium australe highlights disease resistance and delayed gland morphogenesis.</title>
        <authorList>
            <person name="Cai Y."/>
            <person name="Cai X."/>
            <person name="Wang Q."/>
            <person name="Wang P."/>
            <person name="Zhang Y."/>
            <person name="Cai C."/>
            <person name="Xu Y."/>
            <person name="Wang K."/>
            <person name="Zhou Z."/>
            <person name="Wang C."/>
            <person name="Geng S."/>
            <person name="Li B."/>
            <person name="Dong Q."/>
            <person name="Hou Y."/>
            <person name="Wang H."/>
            <person name="Ai P."/>
            <person name="Liu Z."/>
            <person name="Yi F."/>
            <person name="Sun M."/>
            <person name="An G."/>
            <person name="Cheng J."/>
            <person name="Zhang Y."/>
            <person name="Shi Q."/>
            <person name="Xie Y."/>
            <person name="Shi X."/>
            <person name="Chang Y."/>
            <person name="Huang F."/>
            <person name="Chen Y."/>
            <person name="Hong S."/>
            <person name="Mi L."/>
            <person name="Sun Q."/>
            <person name="Zhang L."/>
            <person name="Zhou B."/>
            <person name="Peng R."/>
            <person name="Zhang X."/>
            <person name="Liu F."/>
        </authorList>
    </citation>
    <scope>NUCLEOTIDE SEQUENCE [LARGE SCALE GENOMIC DNA]</scope>
    <source>
        <strain evidence="3">cv. PA1801</strain>
    </source>
</reference>
<protein>
    <submittedName>
        <fullName evidence="2">Integrase-like protein</fullName>
    </submittedName>
</protein>
<dbReference type="AlphaFoldDB" id="A0A5B6X1J9"/>
<evidence type="ECO:0000313" key="3">
    <source>
        <dbReference type="Proteomes" id="UP000325315"/>
    </source>
</evidence>
<proteinExistence type="predicted"/>
<gene>
    <name evidence="2" type="ORF">EPI10_030635</name>
</gene>
<sequence length="106" mass="11955">MQEQPPLSVGNIPHENPLFDDADDSAVGNPPAPQLPANVQMARNERTIKDYALPSLDMFRGTMIEDPSQHLNQFIHLCDTFKYNRVTDNAIHLQLFSFSLIDNAFS</sequence>
<evidence type="ECO:0000313" key="2">
    <source>
        <dbReference type="EMBL" id="KAA3486757.1"/>
    </source>
</evidence>
<dbReference type="Proteomes" id="UP000325315">
    <property type="component" value="Unassembled WGS sequence"/>
</dbReference>
<dbReference type="EMBL" id="SMMG02000001">
    <property type="protein sequence ID" value="KAA3486757.1"/>
    <property type="molecule type" value="Genomic_DNA"/>
</dbReference>
<keyword evidence="3" id="KW-1185">Reference proteome</keyword>